<dbReference type="Gene3D" id="3.40.720.10">
    <property type="entry name" value="Alkaline Phosphatase, subunit A"/>
    <property type="match status" value="2"/>
</dbReference>
<feature type="chain" id="PRO_5025539458" description="bis(5'-adenosyl)-triphosphatase" evidence="22">
    <location>
        <begin position="20"/>
        <end position="533"/>
    </location>
</feature>
<name>A0A671MV39_9TELE</name>
<evidence type="ECO:0000256" key="18">
    <source>
        <dbReference type="ARBA" id="ARBA00031114"/>
    </source>
</evidence>
<dbReference type="Gene3D" id="3.30.1360.180">
    <property type="match status" value="1"/>
</dbReference>
<keyword evidence="16" id="KW-0325">Glycoprotein</keyword>
<evidence type="ECO:0000256" key="8">
    <source>
        <dbReference type="ARBA" id="ARBA00022723"/>
    </source>
</evidence>
<keyword evidence="8" id="KW-0479">Metal-binding</keyword>
<evidence type="ECO:0000256" key="3">
    <source>
        <dbReference type="ARBA" id="ARBA00010594"/>
    </source>
</evidence>
<evidence type="ECO:0000256" key="16">
    <source>
        <dbReference type="ARBA" id="ARBA00023180"/>
    </source>
</evidence>
<comment type="cofactor">
    <cofactor evidence="1">
        <name>Zn(2+)</name>
        <dbReference type="ChEBI" id="CHEBI:29105"/>
    </cofactor>
</comment>
<evidence type="ECO:0000313" key="23">
    <source>
        <dbReference type="Ensembl" id="ENSSANP00000037420.1"/>
    </source>
</evidence>
<evidence type="ECO:0000256" key="9">
    <source>
        <dbReference type="ARBA" id="ARBA00022729"/>
    </source>
</evidence>
<evidence type="ECO:0000256" key="13">
    <source>
        <dbReference type="ARBA" id="ARBA00023084"/>
    </source>
</evidence>
<keyword evidence="6 21" id="KW-0812">Transmembrane</keyword>
<proteinExistence type="inferred from homology"/>
<dbReference type="InterPro" id="IPR002591">
    <property type="entry name" value="Phosphodiest/P_Trfase"/>
</dbReference>
<keyword evidence="11" id="KW-0862">Zinc</keyword>
<evidence type="ECO:0000313" key="24">
    <source>
        <dbReference type="Proteomes" id="UP000472260"/>
    </source>
</evidence>
<evidence type="ECO:0000256" key="15">
    <source>
        <dbReference type="ARBA" id="ARBA00023157"/>
    </source>
</evidence>
<keyword evidence="24" id="KW-1185">Reference proteome</keyword>
<evidence type="ECO:0000256" key="22">
    <source>
        <dbReference type="SAM" id="SignalP"/>
    </source>
</evidence>
<keyword evidence="5" id="KW-1003">Cell membrane</keyword>
<comment type="subcellular location">
    <subcellularLocation>
        <location evidence="2">Cell membrane</location>
        <topology evidence="2">Single-pass type I membrane protein</topology>
    </subcellularLocation>
</comment>
<gene>
    <name evidence="23" type="primary">LOC107693088</name>
</gene>
<feature type="signal peptide" evidence="22">
    <location>
        <begin position="1"/>
        <end position="19"/>
    </location>
</feature>
<dbReference type="PANTHER" id="PTHR10151:SF79">
    <property type="entry name" value="BIS(5'-ADENOSYL)-TRIPHOSPHATASE ENPP4"/>
    <property type="match status" value="1"/>
</dbReference>
<evidence type="ECO:0000256" key="17">
    <source>
        <dbReference type="ARBA" id="ARBA00025036"/>
    </source>
</evidence>
<evidence type="ECO:0000256" key="1">
    <source>
        <dbReference type="ARBA" id="ARBA00001947"/>
    </source>
</evidence>
<evidence type="ECO:0000256" key="2">
    <source>
        <dbReference type="ARBA" id="ARBA00004251"/>
    </source>
</evidence>
<evidence type="ECO:0000256" key="12">
    <source>
        <dbReference type="ARBA" id="ARBA00022989"/>
    </source>
</evidence>
<dbReference type="Proteomes" id="UP000472260">
    <property type="component" value="Unassembled WGS sequence"/>
</dbReference>
<comment type="function">
    <text evidence="17">Hydrolyzes extracellular Ap3A into AMP and ADP, and Ap4A into AMP and ATP. Ap3A and Ap4A are diadenosine polyphosphates thought to induce proliferation of vascular smooth muscle cells. Acts as a procoagulant, mediating platelet aggregation at the site of nascent thrombus via release of ADP from Ap3A and activation of ADP receptors.</text>
</comment>
<dbReference type="GO" id="GO:0007596">
    <property type="term" value="P:blood coagulation"/>
    <property type="evidence" value="ECO:0007669"/>
    <property type="project" value="UniProtKB-KW"/>
</dbReference>
<dbReference type="EC" id="3.6.1.29" evidence="4"/>
<keyword evidence="15" id="KW-1015">Disulfide bond</keyword>
<dbReference type="GO" id="GO:0047710">
    <property type="term" value="F:bis(5'-adenosyl)-triphosphatase activity"/>
    <property type="evidence" value="ECO:0007669"/>
    <property type="project" value="UniProtKB-EC"/>
</dbReference>
<keyword evidence="12 21" id="KW-1133">Transmembrane helix</keyword>
<evidence type="ECO:0000256" key="7">
    <source>
        <dbReference type="ARBA" id="ARBA00022696"/>
    </source>
</evidence>
<dbReference type="PANTHER" id="PTHR10151">
    <property type="entry name" value="ECTONUCLEOTIDE PYROPHOSPHATASE/PHOSPHODIESTERASE"/>
    <property type="match status" value="1"/>
</dbReference>
<evidence type="ECO:0000256" key="4">
    <source>
        <dbReference type="ARBA" id="ARBA00012377"/>
    </source>
</evidence>
<dbReference type="GO" id="GO:0005886">
    <property type="term" value="C:plasma membrane"/>
    <property type="evidence" value="ECO:0007669"/>
    <property type="project" value="UniProtKB-SubCell"/>
</dbReference>
<accession>A0A671MV39</accession>
<keyword evidence="10" id="KW-0378">Hydrolase</keyword>
<keyword evidence="14 21" id="KW-0472">Membrane</keyword>
<evidence type="ECO:0000256" key="11">
    <source>
        <dbReference type="ARBA" id="ARBA00022833"/>
    </source>
</evidence>
<evidence type="ECO:0000256" key="14">
    <source>
        <dbReference type="ARBA" id="ARBA00023136"/>
    </source>
</evidence>
<keyword evidence="13" id="KW-0094">Blood coagulation</keyword>
<feature type="transmembrane region" description="Helical" evidence="21">
    <location>
        <begin position="482"/>
        <end position="505"/>
    </location>
</feature>
<dbReference type="Ensembl" id="ENSSANT00000039836.1">
    <property type="protein sequence ID" value="ENSSANP00000037420.1"/>
    <property type="gene ID" value="ENSSANG00000019087.1"/>
</dbReference>
<organism evidence="23 24">
    <name type="scientific">Sinocyclocheilus anshuiensis</name>
    <dbReference type="NCBI Taxonomy" id="1608454"/>
    <lineage>
        <taxon>Eukaryota</taxon>
        <taxon>Metazoa</taxon>
        <taxon>Chordata</taxon>
        <taxon>Craniata</taxon>
        <taxon>Vertebrata</taxon>
        <taxon>Euteleostomi</taxon>
        <taxon>Actinopterygii</taxon>
        <taxon>Neopterygii</taxon>
        <taxon>Teleostei</taxon>
        <taxon>Ostariophysi</taxon>
        <taxon>Cypriniformes</taxon>
        <taxon>Cyprinidae</taxon>
        <taxon>Cyprininae</taxon>
        <taxon>Sinocyclocheilus</taxon>
    </lineage>
</organism>
<comment type="similarity">
    <text evidence="3">Belongs to the nucleotide pyrophosphatase/phosphodiesterase family.</text>
</comment>
<keyword evidence="7" id="KW-0356">Hemostasis</keyword>
<evidence type="ECO:0000256" key="21">
    <source>
        <dbReference type="SAM" id="Phobius"/>
    </source>
</evidence>
<evidence type="ECO:0000256" key="19">
    <source>
        <dbReference type="ARBA" id="ARBA00031824"/>
    </source>
</evidence>
<dbReference type="GO" id="GO:0046872">
    <property type="term" value="F:metal ion binding"/>
    <property type="evidence" value="ECO:0007669"/>
    <property type="project" value="UniProtKB-KW"/>
</dbReference>
<dbReference type="AlphaFoldDB" id="A0A671MV39"/>
<reference evidence="23" key="1">
    <citation type="submission" date="2025-08" db="UniProtKB">
        <authorList>
            <consortium name="Ensembl"/>
        </authorList>
    </citation>
    <scope>IDENTIFICATION</scope>
</reference>
<sequence length="533" mass="59607">MQVSGYLCALIACSGLTLSVSTGNQTGLESGNAAPPLLLVSFDGFRADYLNKYSFPNLEKFFSDGVLVRELTNVFTTKTFPNHYSLVTGLYAESHGILASIMYDPVSKKNFSILNDSDPFWWNESGYKAAAAMWPGTDINKRNNLITTKTFPNHYSLVTGLYAESHGILASIMYDPVSKKTFSIQNDSDPFWWNEATPIWVSVEESGYKAAAAMWPGTDVNIQNHTLKYKFEYDPKVTFQERLGNLTQWMTTDKSVKFAALYWEEPDRSGHIYGPENTTEMSRVLKEVDGHIGFLMEQLNKTGLWGKINVIITSDHGMAQCSQERLIKLDDCISPTSYRVVDLTPVAAIIPLEGSSTVYKNLSSCHSNMKVYLKDDVPDRLHYKNNVRIQPILLVADEGWTIVKNGRLPRLGDHGYDSTFPSMHPFLAAHGPAFRKGYRMSSFNSVDLYPLMCHLVGVPPKPNNGSFAHVRCVLVNEQCGELALAVGLVIGVLIILTTFTCLFKLMKNRDVSSPRPFARLELEDDADDEPLLE</sequence>
<dbReference type="InterPro" id="IPR017850">
    <property type="entry name" value="Alkaline_phosphatase_core_sf"/>
</dbReference>
<dbReference type="CDD" id="cd16018">
    <property type="entry name" value="Enpp"/>
    <property type="match status" value="1"/>
</dbReference>
<keyword evidence="9 22" id="KW-0732">Signal</keyword>
<reference evidence="23" key="2">
    <citation type="submission" date="2025-09" db="UniProtKB">
        <authorList>
            <consortium name="Ensembl"/>
        </authorList>
    </citation>
    <scope>IDENTIFICATION</scope>
</reference>
<evidence type="ECO:0000256" key="5">
    <source>
        <dbReference type="ARBA" id="ARBA00022475"/>
    </source>
</evidence>
<dbReference type="SUPFAM" id="SSF53649">
    <property type="entry name" value="Alkaline phosphatase-like"/>
    <property type="match status" value="2"/>
</dbReference>
<protein>
    <recommendedName>
        <fullName evidence="4">bis(5'-adenosyl)-triphosphatase</fullName>
        <ecNumber evidence="4">3.6.1.29</ecNumber>
    </recommendedName>
    <alternativeName>
        <fullName evidence="19">AP3A hydrolase</fullName>
    </alternativeName>
    <alternativeName>
        <fullName evidence="18">Ectonucleotide pyrophosphatase/phosphodiesterase family member 4</fullName>
    </alternativeName>
</protein>
<evidence type="ECO:0000256" key="6">
    <source>
        <dbReference type="ARBA" id="ARBA00022692"/>
    </source>
</evidence>
<comment type="catalytic activity">
    <reaction evidence="20">
        <text>P(1),P(3)-bis(5'-adenosyl) triphosphate + H2O = AMP + ADP + 2 H(+)</text>
        <dbReference type="Rhea" id="RHEA:13893"/>
        <dbReference type="ChEBI" id="CHEBI:15377"/>
        <dbReference type="ChEBI" id="CHEBI:15378"/>
        <dbReference type="ChEBI" id="CHEBI:58529"/>
        <dbReference type="ChEBI" id="CHEBI:456215"/>
        <dbReference type="ChEBI" id="CHEBI:456216"/>
        <dbReference type="EC" id="3.6.1.29"/>
    </reaction>
</comment>
<dbReference type="Pfam" id="PF01663">
    <property type="entry name" value="Phosphodiest"/>
    <property type="match status" value="2"/>
</dbReference>
<evidence type="ECO:0000256" key="10">
    <source>
        <dbReference type="ARBA" id="ARBA00022801"/>
    </source>
</evidence>
<evidence type="ECO:0000256" key="20">
    <source>
        <dbReference type="ARBA" id="ARBA00047780"/>
    </source>
</evidence>